<dbReference type="GO" id="GO:0016887">
    <property type="term" value="F:ATP hydrolysis activity"/>
    <property type="evidence" value="ECO:0007669"/>
    <property type="project" value="InterPro"/>
</dbReference>
<evidence type="ECO:0000256" key="12">
    <source>
        <dbReference type="SAM" id="MobiDB-lite"/>
    </source>
</evidence>
<proteinExistence type="inferred from homology"/>
<dbReference type="InterPro" id="IPR018303">
    <property type="entry name" value="ATPase_P-typ_P_site"/>
</dbReference>
<keyword evidence="9 11" id="KW-1133">Transmembrane helix</keyword>
<comment type="subcellular location">
    <subcellularLocation>
        <location evidence="11">Cell membrane</location>
    </subcellularLocation>
    <subcellularLocation>
        <location evidence="1">Membrane</location>
        <topology evidence="1">Multi-pass membrane protein</topology>
    </subcellularLocation>
</comment>
<feature type="transmembrane region" description="Helical" evidence="11">
    <location>
        <begin position="581"/>
        <end position="598"/>
    </location>
</feature>
<dbReference type="Gene3D" id="2.70.150.10">
    <property type="entry name" value="Calcium-transporting ATPase, cytoplasmic transduction domain A"/>
    <property type="match status" value="1"/>
</dbReference>
<keyword evidence="8" id="KW-1278">Translocase</keyword>
<dbReference type="Pfam" id="PF00122">
    <property type="entry name" value="E1-E2_ATPase"/>
    <property type="match status" value="1"/>
</dbReference>
<feature type="domain" description="P-type ATPase A" evidence="13">
    <location>
        <begin position="122"/>
        <end position="222"/>
    </location>
</feature>
<dbReference type="SUPFAM" id="SSF81665">
    <property type="entry name" value="Calcium ATPase, transmembrane domain M"/>
    <property type="match status" value="1"/>
</dbReference>
<dbReference type="GO" id="GO:0019829">
    <property type="term" value="F:ATPase-coupled monoatomic cation transmembrane transporter activity"/>
    <property type="evidence" value="ECO:0007669"/>
    <property type="project" value="InterPro"/>
</dbReference>
<sequence>MQKSFIADTSLILTILTVVGMLVALAEFWPLEGGVAAHSSLVGLTVVYLAGGVPASWRVVQTLWQEQILDIDLLMVVAAIAAGAVGAPFEGAVLLTLFSVSTTLEERALGRARRAVESLMALRPETALRKEPNGAVTEVPAADLRINDIVMLRPGARVPADGVIVAGRGSLDEASITGESMPVAKEPGGQVFEATVNLDGVLEVAVTKTIEESTVARMIALVTEAQAAKAPSEQFSAWFGQRYTIAIMAGAALAFAAFYWLGRDWEDALYRSATLLVAASPCAIVISVPAAILSALSAAARGGVLFKGGAALETLAAVNTFAFDKTGTLTTGKAVVNRVVALDGHEQGLLSLLAGLEAQSEHHSAAAIRQEATRRSVDVVEMKDVRTRPSAGIVGHHQQGLLWAGNTRLAAEMGASIDHPDLQALAADTQTVIYLGRGSSVLGAVTIADQARPTSSSAVTALRQGGVTRIIMMTGDRRAVALRISGELGLRPDEIHADMLPEDKVRMVGELAASGKVAFVGDGVNDAAALARADVGIAMGAAGSDVALQAADVALLSEDMGQLAEAHGLARRAAAIIRQNLVFALAAMAVLVVGGLFFELPLPLAVIGHEGGTVLVILNGLRLLAAPIRRTRNDRTVLASNSGHALSGPALRKQPYRRKIPRHTG</sequence>
<dbReference type="InterPro" id="IPR027256">
    <property type="entry name" value="P-typ_ATPase_IB"/>
</dbReference>
<dbReference type="InterPro" id="IPR001757">
    <property type="entry name" value="P_typ_ATPase"/>
</dbReference>
<evidence type="ECO:0000256" key="1">
    <source>
        <dbReference type="ARBA" id="ARBA00004141"/>
    </source>
</evidence>
<dbReference type="Gene3D" id="3.40.1110.10">
    <property type="entry name" value="Calcium-transporting ATPase, cytoplasmic domain N"/>
    <property type="match status" value="1"/>
</dbReference>
<dbReference type="InterPro" id="IPR023298">
    <property type="entry name" value="ATPase_P-typ_TM_dom_sf"/>
</dbReference>
<dbReference type="GO" id="GO:0046872">
    <property type="term" value="F:metal ion binding"/>
    <property type="evidence" value="ECO:0007669"/>
    <property type="project" value="UniProtKB-KW"/>
</dbReference>
<reference evidence="14 15" key="1">
    <citation type="journal article" date="2012" name="J. Bacteriol.">
        <title>Draft Genome Sequence of Mesorhizobium alhagi CCNWXJ12-2T, a Novel Salt-Resistant Species Isolated from the Desert of Northwestern China.</title>
        <authorList>
            <person name="Zhou M."/>
            <person name="Chen W."/>
            <person name="Chen H."/>
            <person name="Wei G."/>
        </authorList>
    </citation>
    <scope>NUCLEOTIDE SEQUENCE [LARGE SCALE GENOMIC DNA]</scope>
    <source>
        <strain evidence="14 15">CCNWXJ12-2</strain>
    </source>
</reference>
<feature type="transmembrane region" description="Helical" evidence="11">
    <location>
        <begin position="73"/>
        <end position="98"/>
    </location>
</feature>
<dbReference type="PROSITE" id="PS01229">
    <property type="entry name" value="COF_2"/>
    <property type="match status" value="1"/>
</dbReference>
<evidence type="ECO:0000256" key="9">
    <source>
        <dbReference type="ARBA" id="ARBA00022989"/>
    </source>
</evidence>
<dbReference type="OrthoDB" id="9807843at2"/>
<dbReference type="InterPro" id="IPR023299">
    <property type="entry name" value="ATPase_P-typ_cyto_dom_N"/>
</dbReference>
<evidence type="ECO:0000256" key="7">
    <source>
        <dbReference type="ARBA" id="ARBA00022842"/>
    </source>
</evidence>
<dbReference type="GO" id="GO:0015662">
    <property type="term" value="F:P-type ion transporter activity"/>
    <property type="evidence" value="ECO:0007669"/>
    <property type="project" value="UniProtKB-ARBA"/>
</dbReference>
<evidence type="ECO:0000256" key="6">
    <source>
        <dbReference type="ARBA" id="ARBA00022840"/>
    </source>
</evidence>
<evidence type="ECO:0000256" key="3">
    <source>
        <dbReference type="ARBA" id="ARBA00022692"/>
    </source>
</evidence>
<feature type="region of interest" description="Disordered" evidence="12">
    <location>
        <begin position="643"/>
        <end position="665"/>
    </location>
</feature>
<dbReference type="SUPFAM" id="SSF81653">
    <property type="entry name" value="Calcium ATPase, transduction domain A"/>
    <property type="match status" value="1"/>
</dbReference>
<dbReference type="PROSITE" id="PS00154">
    <property type="entry name" value="ATPASE_E1_E2"/>
    <property type="match status" value="1"/>
</dbReference>
<dbReference type="GO" id="GO:0005886">
    <property type="term" value="C:plasma membrane"/>
    <property type="evidence" value="ECO:0007669"/>
    <property type="project" value="UniProtKB-SubCell"/>
</dbReference>
<dbReference type="Proteomes" id="UP000003250">
    <property type="component" value="Unassembled WGS sequence"/>
</dbReference>
<dbReference type="EMBL" id="AHAM01000319">
    <property type="protein sequence ID" value="EHK52516.1"/>
    <property type="molecule type" value="Genomic_DNA"/>
</dbReference>
<evidence type="ECO:0000256" key="8">
    <source>
        <dbReference type="ARBA" id="ARBA00022967"/>
    </source>
</evidence>
<dbReference type="InterPro" id="IPR059000">
    <property type="entry name" value="ATPase_P-type_domA"/>
</dbReference>
<organism evidence="14 15">
    <name type="scientific">Mesorhizobium alhagi CCNWXJ12-2</name>
    <dbReference type="NCBI Taxonomy" id="1107882"/>
    <lineage>
        <taxon>Bacteria</taxon>
        <taxon>Pseudomonadati</taxon>
        <taxon>Pseudomonadota</taxon>
        <taxon>Alphaproteobacteria</taxon>
        <taxon>Hyphomicrobiales</taxon>
        <taxon>Phyllobacteriaceae</taxon>
        <taxon>Allomesorhizobium</taxon>
    </lineage>
</organism>
<protein>
    <submittedName>
        <fullName evidence="14">Heavy metal translocating P-type ATPase</fullName>
    </submittedName>
</protein>
<keyword evidence="10 11" id="KW-0472">Membrane</keyword>
<evidence type="ECO:0000256" key="4">
    <source>
        <dbReference type="ARBA" id="ARBA00022723"/>
    </source>
</evidence>
<dbReference type="NCBIfam" id="TIGR01525">
    <property type="entry name" value="ATPase-IB_hvy"/>
    <property type="match status" value="1"/>
</dbReference>
<dbReference type="PRINTS" id="PR00119">
    <property type="entry name" value="CATATPASE"/>
</dbReference>
<comment type="similarity">
    <text evidence="2 11">Belongs to the cation transport ATPase (P-type) (TC 3.A.3) family. Type IB subfamily.</text>
</comment>
<feature type="compositionally biased region" description="Basic residues" evidence="12">
    <location>
        <begin position="654"/>
        <end position="665"/>
    </location>
</feature>
<evidence type="ECO:0000256" key="10">
    <source>
        <dbReference type="ARBA" id="ARBA00023136"/>
    </source>
</evidence>
<dbReference type="PRINTS" id="PR00943">
    <property type="entry name" value="CUATPASE"/>
</dbReference>
<gene>
    <name evidence="14" type="ORF">MAXJ12_34924</name>
</gene>
<dbReference type="Gene3D" id="3.40.50.1000">
    <property type="entry name" value="HAD superfamily/HAD-like"/>
    <property type="match status" value="1"/>
</dbReference>
<evidence type="ECO:0000256" key="11">
    <source>
        <dbReference type="RuleBase" id="RU362081"/>
    </source>
</evidence>
<dbReference type="PATRIC" id="fig|1107882.3.peg.6729"/>
<dbReference type="RefSeq" id="WP_008840527.1">
    <property type="nucleotide sequence ID" value="NZ_AHAM01000319.1"/>
</dbReference>
<dbReference type="Pfam" id="PF00702">
    <property type="entry name" value="Hydrolase"/>
    <property type="match status" value="1"/>
</dbReference>
<keyword evidence="5 11" id="KW-0547">Nucleotide-binding</keyword>
<dbReference type="PANTHER" id="PTHR43079:SF1">
    <property type="entry name" value="CADMIUM_ZINC-TRANSPORTING ATPASE HMA1, CHLOROPLASTIC-RELATED"/>
    <property type="match status" value="1"/>
</dbReference>
<dbReference type="NCBIfam" id="TIGR01494">
    <property type="entry name" value="ATPase_P-type"/>
    <property type="match status" value="1"/>
</dbReference>
<dbReference type="InterPro" id="IPR036412">
    <property type="entry name" value="HAD-like_sf"/>
</dbReference>
<evidence type="ECO:0000256" key="2">
    <source>
        <dbReference type="ARBA" id="ARBA00006024"/>
    </source>
</evidence>
<evidence type="ECO:0000256" key="5">
    <source>
        <dbReference type="ARBA" id="ARBA00022741"/>
    </source>
</evidence>
<dbReference type="SFLD" id="SFLDG00002">
    <property type="entry name" value="C1.7:_P-type_atpase_like"/>
    <property type="match status" value="1"/>
</dbReference>
<dbReference type="SUPFAM" id="SSF56784">
    <property type="entry name" value="HAD-like"/>
    <property type="match status" value="1"/>
</dbReference>
<keyword evidence="7" id="KW-0460">Magnesium</keyword>
<evidence type="ECO:0000313" key="15">
    <source>
        <dbReference type="Proteomes" id="UP000003250"/>
    </source>
</evidence>
<feature type="transmembrane region" description="Helical" evidence="11">
    <location>
        <begin position="243"/>
        <end position="261"/>
    </location>
</feature>
<keyword evidence="3 11" id="KW-0812">Transmembrane</keyword>
<feature type="transmembrane region" description="Helical" evidence="11">
    <location>
        <begin position="35"/>
        <end position="53"/>
    </location>
</feature>
<feature type="transmembrane region" description="Helical" evidence="11">
    <location>
        <begin position="604"/>
        <end position="625"/>
    </location>
</feature>
<dbReference type="SFLD" id="SFLDF00027">
    <property type="entry name" value="p-type_atpase"/>
    <property type="match status" value="1"/>
</dbReference>
<evidence type="ECO:0000259" key="13">
    <source>
        <dbReference type="Pfam" id="PF00122"/>
    </source>
</evidence>
<dbReference type="InterPro" id="IPR051949">
    <property type="entry name" value="Cation_Transport_ATPase"/>
</dbReference>
<feature type="transmembrane region" description="Helical" evidence="11">
    <location>
        <begin position="273"/>
        <end position="296"/>
    </location>
</feature>
<feature type="transmembrane region" description="Helical" evidence="11">
    <location>
        <begin position="6"/>
        <end position="28"/>
    </location>
</feature>
<dbReference type="GO" id="GO:0030001">
    <property type="term" value="P:metal ion transport"/>
    <property type="evidence" value="ECO:0007669"/>
    <property type="project" value="UniProtKB-ARBA"/>
</dbReference>
<keyword evidence="4 11" id="KW-0479">Metal-binding</keyword>
<dbReference type="FunFam" id="2.70.150.10:FF:000002">
    <property type="entry name" value="Copper-transporting ATPase 1, putative"/>
    <property type="match status" value="1"/>
</dbReference>
<dbReference type="InterPro" id="IPR023214">
    <property type="entry name" value="HAD_sf"/>
</dbReference>
<accession>H0I3C0</accession>
<dbReference type="SFLD" id="SFLDS00003">
    <property type="entry name" value="Haloacid_Dehalogenase"/>
    <property type="match status" value="1"/>
</dbReference>
<name>H0I3C0_9HYPH</name>
<dbReference type="InterPro" id="IPR008250">
    <property type="entry name" value="ATPase_P-typ_transduc_dom_A_sf"/>
</dbReference>
<keyword evidence="6 11" id="KW-0067">ATP-binding</keyword>
<keyword evidence="15" id="KW-1185">Reference proteome</keyword>
<evidence type="ECO:0000313" key="14">
    <source>
        <dbReference type="EMBL" id="EHK52516.1"/>
    </source>
</evidence>
<dbReference type="PANTHER" id="PTHR43079">
    <property type="entry name" value="PROBABLE CADMIUM/ZINC-TRANSPORTING ATPASE HMA1"/>
    <property type="match status" value="1"/>
</dbReference>
<dbReference type="InterPro" id="IPR044492">
    <property type="entry name" value="P_typ_ATPase_HD_dom"/>
</dbReference>
<keyword evidence="11" id="KW-1003">Cell membrane</keyword>
<dbReference type="GO" id="GO:0005524">
    <property type="term" value="F:ATP binding"/>
    <property type="evidence" value="ECO:0007669"/>
    <property type="project" value="UniProtKB-UniRule"/>
</dbReference>
<dbReference type="AlphaFoldDB" id="H0I3C0"/>